<reference evidence="1 2" key="1">
    <citation type="journal article" date="2018" name="Mol. Genet. Genomics">
        <title>The red deer Cervus elaphus genome CerEla1.0: sequencing, annotating, genes, and chromosomes.</title>
        <authorList>
            <person name="Bana N.A."/>
            <person name="Nyiri A."/>
            <person name="Nagy J."/>
            <person name="Frank K."/>
            <person name="Nagy T."/>
            <person name="Steger V."/>
            <person name="Schiller M."/>
            <person name="Lakatos P."/>
            <person name="Sugar L."/>
            <person name="Horn P."/>
            <person name="Barta E."/>
            <person name="Orosz L."/>
        </authorList>
    </citation>
    <scope>NUCLEOTIDE SEQUENCE [LARGE SCALE GENOMIC DNA]</scope>
    <source>
        <strain evidence="1">Hungarian</strain>
    </source>
</reference>
<dbReference type="OrthoDB" id="10072647at2759"/>
<sequence>MLKSPALSGSQRINLNLMSRFFHNCLRKPRWIWDVQELRTRLPHHVPVQGLLSRGQELPLFPREGHGHVVKCFYKPTGEQRKE</sequence>
<dbReference type="AlphaFoldDB" id="A0A212DBE0"/>
<accession>A0A212DBE0</accession>
<evidence type="ECO:0000313" key="2">
    <source>
        <dbReference type="Proteomes" id="UP000242450"/>
    </source>
</evidence>
<evidence type="ECO:0000313" key="1">
    <source>
        <dbReference type="EMBL" id="OWK15561.1"/>
    </source>
</evidence>
<dbReference type="Proteomes" id="UP000242450">
    <property type="component" value="Chromosome 4"/>
</dbReference>
<protein>
    <submittedName>
        <fullName evidence="1">Uncharacterized protein</fullName>
    </submittedName>
</protein>
<comment type="caution">
    <text evidence="1">The sequence shown here is derived from an EMBL/GenBank/DDBJ whole genome shotgun (WGS) entry which is preliminary data.</text>
</comment>
<keyword evidence="2" id="KW-1185">Reference proteome</keyword>
<proteinExistence type="predicted"/>
<dbReference type="EMBL" id="MKHE01000004">
    <property type="protein sequence ID" value="OWK15561.1"/>
    <property type="molecule type" value="Genomic_DNA"/>
</dbReference>
<name>A0A212DBE0_CEREH</name>
<organism evidence="1 2">
    <name type="scientific">Cervus elaphus hippelaphus</name>
    <name type="common">European red deer</name>
    <dbReference type="NCBI Taxonomy" id="46360"/>
    <lineage>
        <taxon>Eukaryota</taxon>
        <taxon>Metazoa</taxon>
        <taxon>Chordata</taxon>
        <taxon>Craniata</taxon>
        <taxon>Vertebrata</taxon>
        <taxon>Euteleostomi</taxon>
        <taxon>Mammalia</taxon>
        <taxon>Eutheria</taxon>
        <taxon>Laurasiatheria</taxon>
        <taxon>Artiodactyla</taxon>
        <taxon>Ruminantia</taxon>
        <taxon>Pecora</taxon>
        <taxon>Cervidae</taxon>
        <taxon>Cervinae</taxon>
        <taxon>Cervus</taxon>
    </lineage>
</organism>
<gene>
    <name evidence="1" type="ORF">Celaphus_00004812</name>
</gene>